<feature type="domain" description="3-keto-alpha-glucoside-1,2-lyase/3-keto-2-hydroxy-glucal hydratase" evidence="1">
    <location>
        <begin position="125"/>
        <end position="298"/>
    </location>
</feature>
<dbReference type="EMBL" id="CP036278">
    <property type="protein sequence ID" value="QDU55026.1"/>
    <property type="molecule type" value="Genomic_DNA"/>
</dbReference>
<protein>
    <recommendedName>
        <fullName evidence="1">3-keto-alpha-glucoside-1,2-lyase/3-keto-2-hydroxy-glucal hydratase domain-containing protein</fullName>
    </recommendedName>
</protein>
<evidence type="ECO:0000313" key="3">
    <source>
        <dbReference type="Proteomes" id="UP000315750"/>
    </source>
</evidence>
<dbReference type="Proteomes" id="UP000315750">
    <property type="component" value="Chromosome"/>
</dbReference>
<dbReference type="GO" id="GO:0016787">
    <property type="term" value="F:hydrolase activity"/>
    <property type="evidence" value="ECO:0007669"/>
    <property type="project" value="InterPro"/>
</dbReference>
<organism evidence="2 3">
    <name type="scientific">Aeoliella mucimassa</name>
    <dbReference type="NCBI Taxonomy" id="2527972"/>
    <lineage>
        <taxon>Bacteria</taxon>
        <taxon>Pseudomonadati</taxon>
        <taxon>Planctomycetota</taxon>
        <taxon>Planctomycetia</taxon>
        <taxon>Pirellulales</taxon>
        <taxon>Lacipirellulaceae</taxon>
        <taxon>Aeoliella</taxon>
    </lineage>
</organism>
<dbReference type="OrthoDB" id="291497at2"/>
<dbReference type="InterPro" id="IPR010496">
    <property type="entry name" value="AL/BT2_dom"/>
</dbReference>
<evidence type="ECO:0000259" key="1">
    <source>
        <dbReference type="Pfam" id="PF06439"/>
    </source>
</evidence>
<keyword evidence="3" id="KW-1185">Reference proteome</keyword>
<dbReference type="Gene3D" id="2.60.120.560">
    <property type="entry name" value="Exo-inulinase, domain 1"/>
    <property type="match status" value="1"/>
</dbReference>
<name>A0A518AK09_9BACT</name>
<proteinExistence type="predicted"/>
<dbReference type="KEGG" id="amuc:Pan181_12120"/>
<dbReference type="AlphaFoldDB" id="A0A518AK09"/>
<accession>A0A518AK09</accession>
<dbReference type="Pfam" id="PF06439">
    <property type="entry name" value="3keto-disac_hyd"/>
    <property type="match status" value="1"/>
</dbReference>
<evidence type="ECO:0000313" key="2">
    <source>
        <dbReference type="EMBL" id="QDU55026.1"/>
    </source>
</evidence>
<reference evidence="2 3" key="1">
    <citation type="submission" date="2019-02" db="EMBL/GenBank/DDBJ databases">
        <title>Deep-cultivation of Planctomycetes and their phenomic and genomic characterization uncovers novel biology.</title>
        <authorList>
            <person name="Wiegand S."/>
            <person name="Jogler M."/>
            <person name="Boedeker C."/>
            <person name="Pinto D."/>
            <person name="Vollmers J."/>
            <person name="Rivas-Marin E."/>
            <person name="Kohn T."/>
            <person name="Peeters S.H."/>
            <person name="Heuer A."/>
            <person name="Rast P."/>
            <person name="Oberbeckmann S."/>
            <person name="Bunk B."/>
            <person name="Jeske O."/>
            <person name="Meyerdierks A."/>
            <person name="Storesund J.E."/>
            <person name="Kallscheuer N."/>
            <person name="Luecker S."/>
            <person name="Lage O.M."/>
            <person name="Pohl T."/>
            <person name="Merkel B.J."/>
            <person name="Hornburger P."/>
            <person name="Mueller R.-W."/>
            <person name="Bruemmer F."/>
            <person name="Labrenz M."/>
            <person name="Spormann A.M."/>
            <person name="Op den Camp H."/>
            <person name="Overmann J."/>
            <person name="Amann R."/>
            <person name="Jetten M.S.M."/>
            <person name="Mascher T."/>
            <person name="Medema M.H."/>
            <person name="Devos D.P."/>
            <person name="Kaster A.-K."/>
            <person name="Ovreas L."/>
            <person name="Rohde M."/>
            <person name="Galperin M.Y."/>
            <person name="Jogler C."/>
        </authorList>
    </citation>
    <scope>NUCLEOTIDE SEQUENCE [LARGE SCALE GENOMIC DNA]</scope>
    <source>
        <strain evidence="2 3">Pan181</strain>
    </source>
</reference>
<gene>
    <name evidence="2" type="ORF">Pan181_12120</name>
</gene>
<dbReference type="RefSeq" id="WP_145245934.1">
    <property type="nucleotide sequence ID" value="NZ_CP036278.1"/>
</dbReference>
<sequence>MFNKALLDYPFHDDSICFIFPMLSHIHSQVRLEAHPRLKSNITMMPLKTTIAFLLSLALVIVAQGEERGQPSTSSTTKPLTDDSEVILIGSQGLIGFEEVNESLVQCGDARIAPDGKYLITTPGSGVLTAAKKESGNLYTKQSFGDCEVHVEFMMGKGSNSGVKLQSRYEIQLYDSHNIENPTAKHCGGVYPHWVYRKNGKGLNYIDEGVPPRANAAKPAGEWQSLDIVFRAPRFSADGKKVQNARFDSVKLNGVIVQQDVELSSPTGNAQDPLPEIAEAPLFLQTDHGAVAFRNARVSPLAVDTLDSGE</sequence>